<accession>A0A402BKL5</accession>
<proteinExistence type="predicted"/>
<gene>
    <name evidence="1" type="ORF">KDA_73440</name>
</gene>
<dbReference type="RefSeq" id="WP_126631779.1">
    <property type="nucleotide sequence ID" value="NZ_BIFT01000002.1"/>
</dbReference>
<dbReference type="OrthoDB" id="8684708at2"/>
<evidence type="ECO:0000313" key="2">
    <source>
        <dbReference type="Proteomes" id="UP000287171"/>
    </source>
</evidence>
<dbReference type="AlphaFoldDB" id="A0A402BKL5"/>
<comment type="caution">
    <text evidence="1">The sequence shown here is derived from an EMBL/GenBank/DDBJ whole genome shotgun (WGS) entry which is preliminary data.</text>
</comment>
<protein>
    <recommendedName>
        <fullName evidence="3">SnoaL-like domain-containing protein</fullName>
    </recommendedName>
</protein>
<dbReference type="Gene3D" id="3.10.450.50">
    <property type="match status" value="1"/>
</dbReference>
<dbReference type="InterPro" id="IPR032710">
    <property type="entry name" value="NTF2-like_dom_sf"/>
</dbReference>
<keyword evidence="2" id="KW-1185">Reference proteome</keyword>
<evidence type="ECO:0008006" key="3">
    <source>
        <dbReference type="Google" id="ProtNLM"/>
    </source>
</evidence>
<name>A0A402BKL5_9CHLR</name>
<reference evidence="2" key="1">
    <citation type="submission" date="2018-12" db="EMBL/GenBank/DDBJ databases">
        <title>Tengunoibacter tsumagoiensis gen. nov., sp. nov., Dictyobacter kobayashii sp. nov., D. alpinus sp. nov., and D. joshuensis sp. nov. and description of Dictyobacteraceae fam. nov. within the order Ktedonobacterales isolated from Tengu-no-mugimeshi.</title>
        <authorList>
            <person name="Wang C.M."/>
            <person name="Zheng Y."/>
            <person name="Sakai Y."/>
            <person name="Toyoda A."/>
            <person name="Minakuchi Y."/>
            <person name="Abe K."/>
            <person name="Yokota A."/>
            <person name="Yabe S."/>
        </authorList>
    </citation>
    <scope>NUCLEOTIDE SEQUENCE [LARGE SCALE GENOMIC DNA]</scope>
    <source>
        <strain evidence="2">Uno16</strain>
    </source>
</reference>
<organism evidence="1 2">
    <name type="scientific">Dictyobacter alpinus</name>
    <dbReference type="NCBI Taxonomy" id="2014873"/>
    <lineage>
        <taxon>Bacteria</taxon>
        <taxon>Bacillati</taxon>
        <taxon>Chloroflexota</taxon>
        <taxon>Ktedonobacteria</taxon>
        <taxon>Ktedonobacterales</taxon>
        <taxon>Dictyobacteraceae</taxon>
        <taxon>Dictyobacter</taxon>
    </lineage>
</organism>
<dbReference type="EMBL" id="BIFT01000002">
    <property type="protein sequence ID" value="GCE31860.1"/>
    <property type="molecule type" value="Genomic_DNA"/>
</dbReference>
<dbReference type="Proteomes" id="UP000287171">
    <property type="component" value="Unassembled WGS sequence"/>
</dbReference>
<sequence>MDVTLLHSPHMRRVIEAINQDQINDFMPLFTQDAIVMDGPTYSGYDAIRTWAQRETFGVQMHIDVLQEINPAGTLVALQIKSTGGYTGPATFSLTLRGELIERLEIH</sequence>
<evidence type="ECO:0000313" key="1">
    <source>
        <dbReference type="EMBL" id="GCE31860.1"/>
    </source>
</evidence>
<dbReference type="SUPFAM" id="SSF54427">
    <property type="entry name" value="NTF2-like"/>
    <property type="match status" value="1"/>
</dbReference>